<name>A0A975GVE6_9CAUL</name>
<evidence type="ECO:0000313" key="1">
    <source>
        <dbReference type="EMBL" id="QTC91331.1"/>
    </source>
</evidence>
<proteinExistence type="predicted"/>
<dbReference type="KEGG" id="bgoe:IFJ75_19410"/>
<accession>A0A975GVE6</accession>
<organism evidence="1 2">
    <name type="scientific">Brevundimonas goettingensis</name>
    <dbReference type="NCBI Taxonomy" id="2774190"/>
    <lineage>
        <taxon>Bacteria</taxon>
        <taxon>Pseudomonadati</taxon>
        <taxon>Pseudomonadota</taxon>
        <taxon>Alphaproteobacteria</taxon>
        <taxon>Caulobacterales</taxon>
        <taxon>Caulobacteraceae</taxon>
        <taxon>Brevundimonas</taxon>
    </lineage>
</organism>
<keyword evidence="2" id="KW-1185">Reference proteome</keyword>
<dbReference type="EMBL" id="CP062222">
    <property type="protein sequence ID" value="QTC91331.1"/>
    <property type="molecule type" value="Genomic_DNA"/>
</dbReference>
<reference evidence="1" key="1">
    <citation type="submission" date="2020-09" db="EMBL/GenBank/DDBJ databases">
        <title>Brevundimonas sp. LVF2 isolated from a puddle in Goettingen, Germany.</title>
        <authorList>
            <person name="Friedrich I."/>
            <person name="Klassen A."/>
            <person name="Hannes N."/>
            <person name="Schneider D."/>
            <person name="Hertel R."/>
            <person name="Daniel R."/>
        </authorList>
    </citation>
    <scope>NUCLEOTIDE SEQUENCE</scope>
    <source>
        <strain evidence="1">LVF2</strain>
    </source>
</reference>
<dbReference type="Proteomes" id="UP000663918">
    <property type="component" value="Chromosome"/>
</dbReference>
<dbReference type="AlphaFoldDB" id="A0A975GVE6"/>
<sequence>MSKVDFRNNRAYTATHVATGRRGDLRLHDRVASRGRGMRQTAAATFEAFFTFDAPFICPLSEVPENGGYFLEEDGMAEVTQLVGRFASCDEREAWLDAQFGSGSRR</sequence>
<evidence type="ECO:0000313" key="2">
    <source>
        <dbReference type="Proteomes" id="UP000663918"/>
    </source>
</evidence>
<protein>
    <submittedName>
        <fullName evidence="1">Uncharacterized protein</fullName>
    </submittedName>
</protein>
<gene>
    <name evidence="1" type="ORF">IFJ75_19410</name>
</gene>
<dbReference type="RefSeq" id="WP_207870506.1">
    <property type="nucleotide sequence ID" value="NZ_CP062222.1"/>
</dbReference>